<dbReference type="OrthoDB" id="10507747at2759"/>
<dbReference type="Proteomes" id="UP000070121">
    <property type="component" value="Unassembled WGS sequence"/>
</dbReference>
<protein>
    <submittedName>
        <fullName evidence="1">Uncharacterized protein</fullName>
    </submittedName>
</protein>
<reference evidence="1 2" key="1">
    <citation type="submission" date="2014-02" db="EMBL/GenBank/DDBJ databases">
        <title>The genome sequence of Colletotrichum salicis CBS 607.94.</title>
        <authorList>
            <person name="Baroncelli R."/>
            <person name="Thon M.R."/>
        </authorList>
    </citation>
    <scope>NUCLEOTIDE SEQUENCE [LARGE SCALE GENOMIC DNA]</scope>
    <source>
        <strain evidence="1 2">CBS 607.94</strain>
    </source>
</reference>
<organism evidence="1 2">
    <name type="scientific">Colletotrichum salicis</name>
    <dbReference type="NCBI Taxonomy" id="1209931"/>
    <lineage>
        <taxon>Eukaryota</taxon>
        <taxon>Fungi</taxon>
        <taxon>Dikarya</taxon>
        <taxon>Ascomycota</taxon>
        <taxon>Pezizomycotina</taxon>
        <taxon>Sordariomycetes</taxon>
        <taxon>Hypocreomycetidae</taxon>
        <taxon>Glomerellales</taxon>
        <taxon>Glomerellaceae</taxon>
        <taxon>Colletotrichum</taxon>
        <taxon>Colletotrichum acutatum species complex</taxon>
    </lineage>
</organism>
<keyword evidence="2" id="KW-1185">Reference proteome</keyword>
<comment type="caution">
    <text evidence="1">The sequence shown here is derived from an EMBL/GenBank/DDBJ whole genome shotgun (WGS) entry which is preliminary data.</text>
</comment>
<sequence>MRTQHVPGLEYKKITSSSESWPSGDVLVVADAAALGNAFVVDADVLHVLDLKPRRITSSRFSFELNAVVLVSDTISINWVSVVCGPWSVMHADMRLQWGAPPDGWCLRWDGQRSSDHVSHALLGQRNTPIHAVSGRTITHRAFM</sequence>
<name>A0A135T3D9_9PEZI</name>
<dbReference type="EMBL" id="JFFI01002120">
    <property type="protein sequence ID" value="KXH42651.1"/>
    <property type="molecule type" value="Genomic_DNA"/>
</dbReference>
<proteinExistence type="predicted"/>
<gene>
    <name evidence="1" type="ORF">CSAL01_09898</name>
</gene>
<evidence type="ECO:0000313" key="1">
    <source>
        <dbReference type="EMBL" id="KXH42651.1"/>
    </source>
</evidence>
<evidence type="ECO:0000313" key="2">
    <source>
        <dbReference type="Proteomes" id="UP000070121"/>
    </source>
</evidence>
<accession>A0A135T3D9</accession>
<dbReference type="AlphaFoldDB" id="A0A135T3D9"/>